<name>A0A3M7S735_BRAPC</name>
<dbReference type="EMBL" id="REGN01001941">
    <property type="protein sequence ID" value="RNA31445.1"/>
    <property type="molecule type" value="Genomic_DNA"/>
</dbReference>
<evidence type="ECO:0000313" key="2">
    <source>
        <dbReference type="Proteomes" id="UP000276133"/>
    </source>
</evidence>
<dbReference type="AlphaFoldDB" id="A0A3M7S735"/>
<sequence>MVLNDQNFFKYFNFKCFFCRMEELVINHKTILINALEWFKNLKEESVINHETMLYFQKTMFLEEYFNDKFFFPTEE</sequence>
<reference evidence="1 2" key="1">
    <citation type="journal article" date="2018" name="Sci. Rep.">
        <title>Genomic signatures of local adaptation to the degree of environmental predictability in rotifers.</title>
        <authorList>
            <person name="Franch-Gras L."/>
            <person name="Hahn C."/>
            <person name="Garcia-Roger E.M."/>
            <person name="Carmona M.J."/>
            <person name="Serra M."/>
            <person name="Gomez A."/>
        </authorList>
    </citation>
    <scope>NUCLEOTIDE SEQUENCE [LARGE SCALE GENOMIC DNA]</scope>
    <source>
        <strain evidence="1">HYR1</strain>
    </source>
</reference>
<keyword evidence="2" id="KW-1185">Reference proteome</keyword>
<organism evidence="1 2">
    <name type="scientific">Brachionus plicatilis</name>
    <name type="common">Marine rotifer</name>
    <name type="synonym">Brachionus muelleri</name>
    <dbReference type="NCBI Taxonomy" id="10195"/>
    <lineage>
        <taxon>Eukaryota</taxon>
        <taxon>Metazoa</taxon>
        <taxon>Spiralia</taxon>
        <taxon>Gnathifera</taxon>
        <taxon>Rotifera</taxon>
        <taxon>Eurotatoria</taxon>
        <taxon>Monogononta</taxon>
        <taxon>Pseudotrocha</taxon>
        <taxon>Ploima</taxon>
        <taxon>Brachionidae</taxon>
        <taxon>Brachionus</taxon>
    </lineage>
</organism>
<gene>
    <name evidence="1" type="ORF">BpHYR1_010613</name>
</gene>
<comment type="caution">
    <text evidence="1">The sequence shown here is derived from an EMBL/GenBank/DDBJ whole genome shotgun (WGS) entry which is preliminary data.</text>
</comment>
<evidence type="ECO:0000313" key="1">
    <source>
        <dbReference type="EMBL" id="RNA31445.1"/>
    </source>
</evidence>
<protein>
    <submittedName>
        <fullName evidence="1">Uncharacterized protein</fullName>
    </submittedName>
</protein>
<dbReference type="Proteomes" id="UP000276133">
    <property type="component" value="Unassembled WGS sequence"/>
</dbReference>
<accession>A0A3M7S735</accession>
<proteinExistence type="predicted"/>